<gene>
    <name evidence="2" type="ORF">DFH07DRAFT_965361</name>
</gene>
<reference evidence="2" key="1">
    <citation type="submission" date="2023-03" db="EMBL/GenBank/DDBJ databases">
        <title>Massive genome expansion in bonnet fungi (Mycena s.s.) driven by repeated elements and novel gene families across ecological guilds.</title>
        <authorList>
            <consortium name="Lawrence Berkeley National Laboratory"/>
            <person name="Harder C.B."/>
            <person name="Miyauchi S."/>
            <person name="Viragh M."/>
            <person name="Kuo A."/>
            <person name="Thoen E."/>
            <person name="Andreopoulos B."/>
            <person name="Lu D."/>
            <person name="Skrede I."/>
            <person name="Drula E."/>
            <person name="Henrissat B."/>
            <person name="Morin E."/>
            <person name="Kohler A."/>
            <person name="Barry K."/>
            <person name="LaButti K."/>
            <person name="Morin E."/>
            <person name="Salamov A."/>
            <person name="Lipzen A."/>
            <person name="Mereny Z."/>
            <person name="Hegedus B."/>
            <person name="Baldrian P."/>
            <person name="Stursova M."/>
            <person name="Weitz H."/>
            <person name="Taylor A."/>
            <person name="Grigoriev I.V."/>
            <person name="Nagy L.G."/>
            <person name="Martin F."/>
            <person name="Kauserud H."/>
        </authorList>
    </citation>
    <scope>NUCLEOTIDE SEQUENCE</scope>
    <source>
        <strain evidence="2">CBHHK188m</strain>
    </source>
</reference>
<evidence type="ECO:0000313" key="2">
    <source>
        <dbReference type="EMBL" id="KAJ7740481.1"/>
    </source>
</evidence>
<accession>A0AAD7IFA8</accession>
<name>A0AAD7IFA8_9AGAR</name>
<dbReference type="Proteomes" id="UP001215280">
    <property type="component" value="Unassembled WGS sequence"/>
</dbReference>
<dbReference type="EMBL" id="JARJLG010000127">
    <property type="protein sequence ID" value="KAJ7740481.1"/>
    <property type="molecule type" value="Genomic_DNA"/>
</dbReference>
<sequence>MVVNLHGPSDVHTPTPGPNPRLTSIEDTAYVLQSACPEVLLEWASPDGYPWGIHANSSRMNLPYQLERFAGDADTPCLWVRSMTCTGLAGTAQAKCAPCRSVKVGRILETRAQSAAAHNPYQYLTHSQLVDALWEMTAEKNEQTLKNLNMARKVSRSTSRMSDQKRLIMAIATSDSPRLNSLMRVAIKQRTLTAVCFQLGRKR</sequence>
<proteinExistence type="predicted"/>
<protein>
    <submittedName>
        <fullName evidence="2">Uncharacterized protein</fullName>
    </submittedName>
</protein>
<feature type="region of interest" description="Disordered" evidence="1">
    <location>
        <begin position="1"/>
        <end position="22"/>
    </location>
</feature>
<keyword evidence="3" id="KW-1185">Reference proteome</keyword>
<evidence type="ECO:0000313" key="3">
    <source>
        <dbReference type="Proteomes" id="UP001215280"/>
    </source>
</evidence>
<evidence type="ECO:0000256" key="1">
    <source>
        <dbReference type="SAM" id="MobiDB-lite"/>
    </source>
</evidence>
<comment type="caution">
    <text evidence="2">The sequence shown here is derived from an EMBL/GenBank/DDBJ whole genome shotgun (WGS) entry which is preliminary data.</text>
</comment>
<organism evidence="2 3">
    <name type="scientific">Mycena maculata</name>
    <dbReference type="NCBI Taxonomy" id="230809"/>
    <lineage>
        <taxon>Eukaryota</taxon>
        <taxon>Fungi</taxon>
        <taxon>Dikarya</taxon>
        <taxon>Basidiomycota</taxon>
        <taxon>Agaricomycotina</taxon>
        <taxon>Agaricomycetes</taxon>
        <taxon>Agaricomycetidae</taxon>
        <taxon>Agaricales</taxon>
        <taxon>Marasmiineae</taxon>
        <taxon>Mycenaceae</taxon>
        <taxon>Mycena</taxon>
    </lineage>
</organism>
<dbReference type="AlphaFoldDB" id="A0AAD7IFA8"/>